<dbReference type="PANTHER" id="PTHR10782">
    <property type="entry name" value="ZINC FINGER MIZ DOMAIN-CONTAINING PROTEIN"/>
    <property type="match status" value="1"/>
</dbReference>
<dbReference type="AlphaFoldDB" id="A0A1Y2CDC0"/>
<dbReference type="GO" id="GO:0016925">
    <property type="term" value="P:protein sumoylation"/>
    <property type="evidence" value="ECO:0007669"/>
    <property type="project" value="TreeGrafter"/>
</dbReference>
<proteinExistence type="predicted"/>
<keyword evidence="1" id="KW-0479">Metal-binding</keyword>
<dbReference type="CDD" id="cd16650">
    <property type="entry name" value="SP-RING_PIAS-like"/>
    <property type="match status" value="1"/>
</dbReference>
<evidence type="ECO:0000256" key="1">
    <source>
        <dbReference type="ARBA" id="ARBA00022723"/>
    </source>
</evidence>
<dbReference type="GO" id="GO:0008270">
    <property type="term" value="F:zinc ion binding"/>
    <property type="evidence" value="ECO:0007669"/>
    <property type="project" value="UniProtKB-KW"/>
</dbReference>
<dbReference type="OrthoDB" id="28127at2759"/>
<comment type="caution">
    <text evidence="6">The sequence shown here is derived from an EMBL/GenBank/DDBJ whole genome shotgun (WGS) entry which is preliminary data.</text>
</comment>
<organism evidence="6 7">
    <name type="scientific">Rhizoclosmatium globosum</name>
    <dbReference type="NCBI Taxonomy" id="329046"/>
    <lineage>
        <taxon>Eukaryota</taxon>
        <taxon>Fungi</taxon>
        <taxon>Fungi incertae sedis</taxon>
        <taxon>Chytridiomycota</taxon>
        <taxon>Chytridiomycota incertae sedis</taxon>
        <taxon>Chytridiomycetes</taxon>
        <taxon>Chytridiales</taxon>
        <taxon>Chytriomycetaceae</taxon>
        <taxon>Rhizoclosmatium</taxon>
    </lineage>
</organism>
<feature type="domain" description="SP-RING-type" evidence="5">
    <location>
        <begin position="95"/>
        <end position="176"/>
    </location>
</feature>
<dbReference type="Proteomes" id="UP000193642">
    <property type="component" value="Unassembled WGS sequence"/>
</dbReference>
<dbReference type="PANTHER" id="PTHR10782:SF4">
    <property type="entry name" value="TONALLI, ISOFORM E"/>
    <property type="match status" value="1"/>
</dbReference>
<dbReference type="EMBL" id="MCGO01000021">
    <property type="protein sequence ID" value="ORY44926.1"/>
    <property type="molecule type" value="Genomic_DNA"/>
</dbReference>
<dbReference type="GO" id="GO:0000785">
    <property type="term" value="C:chromatin"/>
    <property type="evidence" value="ECO:0007669"/>
    <property type="project" value="TreeGrafter"/>
</dbReference>
<evidence type="ECO:0000259" key="5">
    <source>
        <dbReference type="PROSITE" id="PS51044"/>
    </source>
</evidence>
<evidence type="ECO:0000256" key="3">
    <source>
        <dbReference type="ARBA" id="ARBA00022833"/>
    </source>
</evidence>
<evidence type="ECO:0000313" key="7">
    <source>
        <dbReference type="Proteomes" id="UP000193642"/>
    </source>
</evidence>
<gene>
    <name evidence="6" type="ORF">BCR33DRAFT_716839</name>
</gene>
<keyword evidence="2 4" id="KW-0863">Zinc-finger</keyword>
<keyword evidence="7" id="KW-1185">Reference proteome</keyword>
<reference evidence="6 7" key="1">
    <citation type="submission" date="2016-07" db="EMBL/GenBank/DDBJ databases">
        <title>Pervasive Adenine N6-methylation of Active Genes in Fungi.</title>
        <authorList>
            <consortium name="DOE Joint Genome Institute"/>
            <person name="Mondo S.J."/>
            <person name="Dannebaum R.O."/>
            <person name="Kuo R.C."/>
            <person name="Labutti K."/>
            <person name="Haridas S."/>
            <person name="Kuo A."/>
            <person name="Salamov A."/>
            <person name="Ahrendt S.R."/>
            <person name="Lipzen A."/>
            <person name="Sullivan W."/>
            <person name="Andreopoulos W.B."/>
            <person name="Clum A."/>
            <person name="Lindquist E."/>
            <person name="Daum C."/>
            <person name="Ramamoorthy G.K."/>
            <person name="Gryganskyi A."/>
            <person name="Culley D."/>
            <person name="Magnuson J.K."/>
            <person name="James T.Y."/>
            <person name="O'Malley M.A."/>
            <person name="Stajich J.E."/>
            <person name="Spatafora J.W."/>
            <person name="Visel A."/>
            <person name="Grigoriev I.V."/>
        </authorList>
    </citation>
    <scope>NUCLEOTIDE SEQUENCE [LARGE SCALE GENOMIC DNA]</scope>
    <source>
        <strain evidence="6 7">JEL800</strain>
    </source>
</reference>
<dbReference type="STRING" id="329046.A0A1Y2CDC0"/>
<dbReference type="Pfam" id="PF02891">
    <property type="entry name" value="zf-MIZ"/>
    <property type="match status" value="1"/>
</dbReference>
<sequence>MKHITQDTPLTIKLTLPSDSKSVTSSALLLHQKLSPAESVAKLYESLLNETCLYKEPILRGLPIAPSTPRDLSALQTKAQKLPPVPTKRRQQIDTLDGISVGDTTIMFQCPLSLTRIKHPAKGRKCEHEQAFDAETFLEFNRKKDVWKCIVCSRMIEPKNLTIDLKMLRLLEKYSGADRCILKANGEYVAVDEKTDGEHKPTAGPAVGTVLILDDDEQVVERGGKRRISQVVSLLDSEDEESEGEEGGLRKKPRVEYSTLVRVEENGQIVETLVQSTANEPRWPMRRHFVNSFGHPPTRRTSVSAAVECCAVPQRPSPDWHLSSRSTKRHQKVGRCPLCRFRFHAQCSN</sequence>
<evidence type="ECO:0000256" key="2">
    <source>
        <dbReference type="ARBA" id="ARBA00022771"/>
    </source>
</evidence>
<protein>
    <submittedName>
        <fullName evidence="6">Zf-MIZ-domain-containing protein</fullName>
    </submittedName>
</protein>
<dbReference type="InterPro" id="IPR013083">
    <property type="entry name" value="Znf_RING/FYVE/PHD"/>
</dbReference>
<dbReference type="Gene3D" id="3.30.40.10">
    <property type="entry name" value="Zinc/RING finger domain, C3HC4 (zinc finger)"/>
    <property type="match status" value="1"/>
</dbReference>
<dbReference type="PROSITE" id="PS51044">
    <property type="entry name" value="ZF_SP_RING"/>
    <property type="match status" value="1"/>
</dbReference>
<evidence type="ECO:0000256" key="4">
    <source>
        <dbReference type="PROSITE-ProRule" id="PRU00452"/>
    </source>
</evidence>
<keyword evidence="3" id="KW-0862">Zinc</keyword>
<name>A0A1Y2CDC0_9FUNG</name>
<accession>A0A1Y2CDC0</accession>
<dbReference type="InterPro" id="IPR004181">
    <property type="entry name" value="Znf_MIZ"/>
</dbReference>
<dbReference type="GO" id="GO:0061665">
    <property type="term" value="F:SUMO ligase activity"/>
    <property type="evidence" value="ECO:0007669"/>
    <property type="project" value="TreeGrafter"/>
</dbReference>
<evidence type="ECO:0000313" key="6">
    <source>
        <dbReference type="EMBL" id="ORY44926.1"/>
    </source>
</evidence>